<reference evidence="1 2" key="1">
    <citation type="submission" date="2011-07" db="EMBL/GenBank/DDBJ databases">
        <title>Viral Tagging: a high-throughput approach to explore virus-host interactions.</title>
        <authorList>
            <person name="Deng L."/>
            <person name="Sullivan M.B."/>
            <person name="Poulos B."/>
            <person name="Ignacio Espinoza J.C."/>
        </authorList>
    </citation>
    <scope>NUCLEOTIDE SEQUENCE [LARGE SCALE GENOMIC DNA]</scope>
</reference>
<dbReference type="OrthoDB" id="28348at10239"/>
<dbReference type="RefSeq" id="YP_007001546.1">
    <property type="nucleotide sequence ID" value="NC_019443.1"/>
</dbReference>
<accession>H8ZN34</accession>
<protein>
    <submittedName>
        <fullName evidence="1">Uncharacterized protein</fullName>
    </submittedName>
</protein>
<dbReference type="Proteomes" id="UP000007597">
    <property type="component" value="Segment"/>
</dbReference>
<dbReference type="GeneID" id="14005319"/>
<dbReference type="EMBL" id="JN371769">
    <property type="protein sequence ID" value="AFD02895.1"/>
    <property type="molecule type" value="Genomic_DNA"/>
</dbReference>
<keyword evidence="2" id="KW-1185">Reference proteome</keyword>
<proteinExistence type="predicted"/>
<dbReference type="KEGG" id="vg:14005319"/>
<evidence type="ECO:0000313" key="2">
    <source>
        <dbReference type="Proteomes" id="UP000007597"/>
    </source>
</evidence>
<sequence>MGSVSTYKLDNVNIEYNSSFDCVQENEDDWVSSVLGSEYDVVNSLY</sequence>
<organism evidence="1 2">
    <name type="scientific">Synechococcus phage metaG-MbCM1</name>
    <dbReference type="NCBI Taxonomy" id="1079999"/>
    <lineage>
        <taxon>Viruses</taxon>
        <taxon>Duplodnaviria</taxon>
        <taxon>Heunggongvirae</taxon>
        <taxon>Uroviricota</taxon>
        <taxon>Caudoviricetes</taxon>
        <taxon>Pantevenvirales</taxon>
        <taxon>Kyanoviridae</taxon>
        <taxon>Galenevirus</taxon>
        <taxon>Galenevirus mbcm1</taxon>
    </lineage>
</organism>
<evidence type="ECO:0000313" key="1">
    <source>
        <dbReference type="EMBL" id="AFD02895.1"/>
    </source>
</evidence>
<name>H8ZN34_9CAUD</name>